<sequence length="427" mass="48411">MVLFKSTSLFPTKQKDVSKFSQVTQFVISGNNNSYGGKVQLINNDIKVTPMQPVPSKPQRLYQLECAKYNQNTEDWDKKDCEFEPGVGTTPSRCQCDSKYNPYSEEIEEQQQGSTFSCLVKEVYFPSAKVLSIVSKIGLWISLFGVFLTFVIYISIKQLRNRQPTIFILNICVCLFIVYITFLFGIQATETKTTCDASAMILHYALLAFWFWCGANTLNLYKLIVKVFGSPDTLTPCVLYSTCYGLPLLIVGINAGATIFTTDLSLPEGEDSNYRHSAKCWLRHYSLYFGFLLPMGLIILFNVVVFVLVISKLTCKRDKIRSSKSQKNSAKEGLSLAVTLCFMMGFAWIFGYFLLIDGDLKLIEVMSWLFTLFNAGQGITIFYFNCLKQNQARRLWLDPLLAQCCNKKPITKVESVELSQTTNLSKL</sequence>
<evidence type="ECO:0000256" key="1">
    <source>
        <dbReference type="ARBA" id="ARBA00004141"/>
    </source>
</evidence>
<dbReference type="OMA" id="YNETHEV"/>
<proteinExistence type="predicted"/>
<evidence type="ECO:0000256" key="5">
    <source>
        <dbReference type="SAM" id="Phobius"/>
    </source>
</evidence>
<keyword evidence="3 5" id="KW-1133">Transmembrane helix</keyword>
<comment type="subcellular location">
    <subcellularLocation>
        <location evidence="1">Membrane</location>
        <topology evidence="1">Multi-pass membrane protein</topology>
    </subcellularLocation>
</comment>
<dbReference type="GO" id="GO:0007166">
    <property type="term" value="P:cell surface receptor signaling pathway"/>
    <property type="evidence" value="ECO:0007669"/>
    <property type="project" value="InterPro"/>
</dbReference>
<protein>
    <recommendedName>
        <fullName evidence="6">G-protein coupled receptors family 2 profile 2 domain-containing protein</fullName>
    </recommendedName>
</protein>
<reference evidence="7" key="4">
    <citation type="submission" date="2025-09" db="UniProtKB">
        <authorList>
            <consortium name="Ensembl"/>
        </authorList>
    </citation>
    <scope>IDENTIFICATION</scope>
</reference>
<evidence type="ECO:0000313" key="8">
    <source>
        <dbReference type="Proteomes" id="UP000008144"/>
    </source>
</evidence>
<evidence type="ECO:0000256" key="3">
    <source>
        <dbReference type="ARBA" id="ARBA00022989"/>
    </source>
</evidence>
<feature type="transmembrane region" description="Helical" evidence="5">
    <location>
        <begin position="368"/>
        <end position="387"/>
    </location>
</feature>
<reference evidence="7" key="2">
    <citation type="journal article" date="2008" name="Genome Biol.">
        <title>Improved genome assembly and evidence-based global gene model set for the chordate Ciona intestinalis: new insight into intron and operon populations.</title>
        <authorList>
            <person name="Satou Y."/>
            <person name="Mineta K."/>
            <person name="Ogasawara M."/>
            <person name="Sasakura Y."/>
            <person name="Shoguchi E."/>
            <person name="Ueno K."/>
            <person name="Yamada L."/>
            <person name="Matsumoto J."/>
            <person name="Wasserscheid J."/>
            <person name="Dewar K."/>
            <person name="Wiley G.B."/>
            <person name="Macmil S.L."/>
            <person name="Roe B.A."/>
            <person name="Zeller R.W."/>
            <person name="Hastings K.E."/>
            <person name="Lemaire P."/>
            <person name="Lindquist E."/>
            <person name="Endo T."/>
            <person name="Hotta K."/>
            <person name="Inaba K."/>
        </authorList>
    </citation>
    <scope>NUCLEOTIDE SEQUENCE [LARGE SCALE GENOMIC DNA]</scope>
    <source>
        <strain evidence="7">wild type</strain>
    </source>
</reference>
<feature type="transmembrane region" description="Helical" evidence="5">
    <location>
        <begin position="201"/>
        <end position="225"/>
    </location>
</feature>
<accession>F6VLS5</accession>
<feature type="transmembrane region" description="Helical" evidence="5">
    <location>
        <begin position="168"/>
        <end position="189"/>
    </location>
</feature>
<dbReference type="EMBL" id="EAAA01002424">
    <property type="status" value="NOT_ANNOTATED_CDS"/>
    <property type="molecule type" value="Genomic_DNA"/>
</dbReference>
<dbReference type="PANTHER" id="PTHR45692">
    <property type="entry name" value="G_PROTEIN_RECEP_F2_4 DOMAIN-CONTAINING PROTEIN"/>
    <property type="match status" value="1"/>
</dbReference>
<dbReference type="HOGENOM" id="CLU_642434_0_0_1"/>
<dbReference type="InterPro" id="IPR017981">
    <property type="entry name" value="GPCR_2-like_7TM"/>
</dbReference>
<organism evidence="7 8">
    <name type="scientific">Ciona intestinalis</name>
    <name type="common">Transparent sea squirt</name>
    <name type="synonym">Ascidia intestinalis</name>
    <dbReference type="NCBI Taxonomy" id="7719"/>
    <lineage>
        <taxon>Eukaryota</taxon>
        <taxon>Metazoa</taxon>
        <taxon>Chordata</taxon>
        <taxon>Tunicata</taxon>
        <taxon>Ascidiacea</taxon>
        <taxon>Phlebobranchia</taxon>
        <taxon>Cionidae</taxon>
        <taxon>Ciona</taxon>
    </lineage>
</organism>
<dbReference type="GO" id="GO:0004930">
    <property type="term" value="F:G protein-coupled receptor activity"/>
    <property type="evidence" value="ECO:0000318"/>
    <property type="project" value="GO_Central"/>
</dbReference>
<dbReference type="PANTHER" id="PTHR45692:SF1">
    <property type="entry name" value="G-PROTEIN COUPLED RECEPTORS FAMILY 2 PROFILE 2 DOMAIN-CONTAINING PROTEIN"/>
    <property type="match status" value="1"/>
</dbReference>
<dbReference type="GO" id="GO:0005886">
    <property type="term" value="C:plasma membrane"/>
    <property type="evidence" value="ECO:0000318"/>
    <property type="project" value="GO_Central"/>
</dbReference>
<dbReference type="AlphaFoldDB" id="F6VLS5"/>
<feature type="transmembrane region" description="Helical" evidence="5">
    <location>
        <begin position="237"/>
        <end position="260"/>
    </location>
</feature>
<keyword evidence="8" id="KW-1185">Reference proteome</keyword>
<dbReference type="GO" id="GO:0007186">
    <property type="term" value="P:G protein-coupled receptor signaling pathway"/>
    <property type="evidence" value="ECO:0000318"/>
    <property type="project" value="GO_Central"/>
</dbReference>
<keyword evidence="4 5" id="KW-0472">Membrane</keyword>
<reference evidence="8" key="1">
    <citation type="journal article" date="2002" name="Science">
        <title>The draft genome of Ciona intestinalis: insights into chordate and vertebrate origins.</title>
        <authorList>
            <person name="Dehal P."/>
            <person name="Satou Y."/>
            <person name="Campbell R.K."/>
            <person name="Chapman J."/>
            <person name="Degnan B."/>
            <person name="De Tomaso A."/>
            <person name="Davidson B."/>
            <person name="Di Gregorio A."/>
            <person name="Gelpke M."/>
            <person name="Goodstein D.M."/>
            <person name="Harafuji N."/>
            <person name="Hastings K.E."/>
            <person name="Ho I."/>
            <person name="Hotta K."/>
            <person name="Huang W."/>
            <person name="Kawashima T."/>
            <person name="Lemaire P."/>
            <person name="Martinez D."/>
            <person name="Meinertzhagen I.A."/>
            <person name="Necula S."/>
            <person name="Nonaka M."/>
            <person name="Putnam N."/>
            <person name="Rash S."/>
            <person name="Saiga H."/>
            <person name="Satake M."/>
            <person name="Terry A."/>
            <person name="Yamada L."/>
            <person name="Wang H.G."/>
            <person name="Awazu S."/>
            <person name="Azumi K."/>
            <person name="Boore J."/>
            <person name="Branno M."/>
            <person name="Chin-Bow S."/>
            <person name="DeSantis R."/>
            <person name="Doyle S."/>
            <person name="Francino P."/>
            <person name="Keys D.N."/>
            <person name="Haga S."/>
            <person name="Hayashi H."/>
            <person name="Hino K."/>
            <person name="Imai K.S."/>
            <person name="Inaba K."/>
            <person name="Kano S."/>
            <person name="Kobayashi K."/>
            <person name="Kobayashi M."/>
            <person name="Lee B.I."/>
            <person name="Makabe K.W."/>
            <person name="Manohar C."/>
            <person name="Matassi G."/>
            <person name="Medina M."/>
            <person name="Mochizuki Y."/>
            <person name="Mount S."/>
            <person name="Morishita T."/>
            <person name="Miura S."/>
            <person name="Nakayama A."/>
            <person name="Nishizaka S."/>
            <person name="Nomoto H."/>
            <person name="Ohta F."/>
            <person name="Oishi K."/>
            <person name="Rigoutsos I."/>
            <person name="Sano M."/>
            <person name="Sasaki A."/>
            <person name="Sasakura Y."/>
            <person name="Shoguchi E."/>
            <person name="Shin-i T."/>
            <person name="Spagnuolo A."/>
            <person name="Stainier D."/>
            <person name="Suzuki M.M."/>
            <person name="Tassy O."/>
            <person name="Takatori N."/>
            <person name="Tokuoka M."/>
            <person name="Yagi K."/>
            <person name="Yoshizaki F."/>
            <person name="Wada S."/>
            <person name="Zhang C."/>
            <person name="Hyatt P.D."/>
            <person name="Larimer F."/>
            <person name="Detter C."/>
            <person name="Doggett N."/>
            <person name="Glavina T."/>
            <person name="Hawkins T."/>
            <person name="Richardson P."/>
            <person name="Lucas S."/>
            <person name="Kohara Y."/>
            <person name="Levine M."/>
            <person name="Satoh N."/>
            <person name="Rokhsar D.S."/>
        </authorList>
    </citation>
    <scope>NUCLEOTIDE SEQUENCE [LARGE SCALE GENOMIC DNA]</scope>
</reference>
<dbReference type="PROSITE" id="PS50261">
    <property type="entry name" value="G_PROTEIN_RECEP_F2_4"/>
    <property type="match status" value="1"/>
</dbReference>
<feature type="transmembrane region" description="Helical" evidence="5">
    <location>
        <begin position="137"/>
        <end position="156"/>
    </location>
</feature>
<dbReference type="SUPFAM" id="SSF81321">
    <property type="entry name" value="Family A G protein-coupled receptor-like"/>
    <property type="match status" value="1"/>
</dbReference>
<feature type="transmembrane region" description="Helical" evidence="5">
    <location>
        <begin position="291"/>
        <end position="313"/>
    </location>
</feature>
<reference evidence="7" key="3">
    <citation type="submission" date="2025-08" db="UniProtKB">
        <authorList>
            <consortium name="Ensembl"/>
        </authorList>
    </citation>
    <scope>IDENTIFICATION</scope>
</reference>
<name>F6VLS5_CIOIN</name>
<dbReference type="Ensembl" id="ENSCINT00000014593.3">
    <property type="protein sequence ID" value="ENSCINP00000014593.3"/>
    <property type="gene ID" value="ENSCING00000007102.3"/>
</dbReference>
<feature type="transmembrane region" description="Helical" evidence="5">
    <location>
        <begin position="334"/>
        <end position="356"/>
    </location>
</feature>
<dbReference type="CDD" id="cd15040">
    <property type="entry name" value="7tmB2_Adhesion"/>
    <property type="match status" value="1"/>
</dbReference>
<keyword evidence="2 5" id="KW-0812">Transmembrane</keyword>
<feature type="domain" description="G-protein coupled receptors family 2 profile 2" evidence="6">
    <location>
        <begin position="131"/>
        <end position="389"/>
    </location>
</feature>
<dbReference type="FunFam" id="1.20.1070.10:FF:000290">
    <property type="entry name" value="GG11888"/>
    <property type="match status" value="1"/>
</dbReference>
<dbReference type="Pfam" id="PF00002">
    <property type="entry name" value="7tm_2"/>
    <property type="match status" value="1"/>
</dbReference>
<dbReference type="GeneTree" id="ENSGT00940000167190"/>
<evidence type="ECO:0000256" key="4">
    <source>
        <dbReference type="ARBA" id="ARBA00023136"/>
    </source>
</evidence>
<evidence type="ECO:0000259" key="6">
    <source>
        <dbReference type="PROSITE" id="PS50261"/>
    </source>
</evidence>
<dbReference type="InterPro" id="IPR000832">
    <property type="entry name" value="GPCR_2_secretin-like"/>
</dbReference>
<evidence type="ECO:0000313" key="7">
    <source>
        <dbReference type="Ensembl" id="ENSCINP00000014593.3"/>
    </source>
</evidence>
<evidence type="ECO:0000256" key="2">
    <source>
        <dbReference type="ARBA" id="ARBA00022692"/>
    </source>
</evidence>
<dbReference type="InParanoid" id="F6VLS5"/>
<dbReference type="Proteomes" id="UP000008144">
    <property type="component" value="Chromosome 7"/>
</dbReference>
<dbReference type="Gene3D" id="1.20.1070.10">
    <property type="entry name" value="Rhodopsin 7-helix transmembrane proteins"/>
    <property type="match status" value="1"/>
</dbReference>